<reference evidence="12 13" key="1">
    <citation type="journal article" date="2016" name="Nat. Commun.">
        <title>Thousands of microbial genomes shed light on interconnected biogeochemical processes in an aquifer system.</title>
        <authorList>
            <person name="Anantharaman K."/>
            <person name="Brown C.T."/>
            <person name="Hug L.A."/>
            <person name="Sharon I."/>
            <person name="Castelle C.J."/>
            <person name="Probst A.J."/>
            <person name="Thomas B.C."/>
            <person name="Singh A."/>
            <person name="Wilkins M.J."/>
            <person name="Karaoz U."/>
            <person name="Brodie E.L."/>
            <person name="Williams K.H."/>
            <person name="Hubbard S.S."/>
            <person name="Banfield J.F."/>
        </authorList>
    </citation>
    <scope>NUCLEOTIDE SEQUENCE [LARGE SCALE GENOMIC DNA]</scope>
</reference>
<keyword evidence="5 9" id="KW-0697">Rotamase</keyword>
<evidence type="ECO:0000256" key="5">
    <source>
        <dbReference type="ARBA" id="ARBA00023110"/>
    </source>
</evidence>
<name>A0A1F6GYJ8_9PROT</name>
<keyword evidence="6" id="KW-0143">Chaperone</keyword>
<dbReference type="SUPFAM" id="SSF54534">
    <property type="entry name" value="FKBP-like"/>
    <property type="match status" value="1"/>
</dbReference>
<dbReference type="PANTHER" id="PTHR47861:SF3">
    <property type="entry name" value="FKBP-TYPE PEPTIDYL-PROLYL CIS-TRANS ISOMERASE SLYD"/>
    <property type="match status" value="1"/>
</dbReference>
<comment type="subcellular location">
    <subcellularLocation>
        <location evidence="2">Cytoplasm</location>
    </subcellularLocation>
</comment>
<proteinExistence type="inferred from homology"/>
<evidence type="ECO:0000256" key="10">
    <source>
        <dbReference type="RuleBase" id="RU003915"/>
    </source>
</evidence>
<dbReference type="EC" id="5.2.1.8" evidence="10"/>
<evidence type="ECO:0000256" key="3">
    <source>
        <dbReference type="ARBA" id="ARBA00006577"/>
    </source>
</evidence>
<evidence type="ECO:0000256" key="7">
    <source>
        <dbReference type="ARBA" id="ARBA00023235"/>
    </source>
</evidence>
<dbReference type="PROSITE" id="PS50059">
    <property type="entry name" value="FKBP_PPIASE"/>
    <property type="match status" value="1"/>
</dbReference>
<evidence type="ECO:0000256" key="6">
    <source>
        <dbReference type="ARBA" id="ARBA00023186"/>
    </source>
</evidence>
<evidence type="ECO:0000256" key="1">
    <source>
        <dbReference type="ARBA" id="ARBA00000971"/>
    </source>
</evidence>
<dbReference type="Proteomes" id="UP000177583">
    <property type="component" value="Unassembled WGS sequence"/>
</dbReference>
<gene>
    <name evidence="12" type="ORF">A2557_00800</name>
</gene>
<comment type="similarity">
    <text evidence="3 10">Belongs to the FKBP-type PPIase family.</text>
</comment>
<dbReference type="GO" id="GO:0003755">
    <property type="term" value="F:peptidyl-prolyl cis-trans isomerase activity"/>
    <property type="evidence" value="ECO:0007669"/>
    <property type="project" value="UniProtKB-UniRule"/>
</dbReference>
<sequence length="142" mass="15702">MLVAKEGDKVKVHYKGFLEDGELFDSSEGQEPLEFVLGEMMVIKGFDQGVIGMKIGQSKRLTIPPHEAYGTRNEQMVGKVERAQLPTDEAPEIGTIYNLNTPEGPFPVRVIEMDETSVTLDGNHPLAEQTLIFDIELLGIGE</sequence>
<evidence type="ECO:0000313" key="12">
    <source>
        <dbReference type="EMBL" id="OGH03246.1"/>
    </source>
</evidence>
<comment type="caution">
    <text evidence="12">The sequence shown here is derived from an EMBL/GenBank/DDBJ whole genome shotgun (WGS) entry which is preliminary data.</text>
</comment>
<accession>A0A1F6GYJ8</accession>
<dbReference type="Pfam" id="PF00254">
    <property type="entry name" value="FKBP_C"/>
    <property type="match status" value="1"/>
</dbReference>
<dbReference type="Gene3D" id="3.10.50.40">
    <property type="match status" value="1"/>
</dbReference>
<organism evidence="12 13">
    <name type="scientific">Candidatus Lambdaproteobacteria bacterium RIFOXYD2_FULL_56_26</name>
    <dbReference type="NCBI Taxonomy" id="1817773"/>
    <lineage>
        <taxon>Bacteria</taxon>
        <taxon>Pseudomonadati</taxon>
        <taxon>Pseudomonadota</taxon>
        <taxon>Candidatus Lambdaproteobacteria</taxon>
    </lineage>
</organism>
<dbReference type="GO" id="GO:0005737">
    <property type="term" value="C:cytoplasm"/>
    <property type="evidence" value="ECO:0007669"/>
    <property type="project" value="UniProtKB-SubCell"/>
</dbReference>
<evidence type="ECO:0000313" key="13">
    <source>
        <dbReference type="Proteomes" id="UP000177583"/>
    </source>
</evidence>
<evidence type="ECO:0000259" key="11">
    <source>
        <dbReference type="PROSITE" id="PS50059"/>
    </source>
</evidence>
<dbReference type="InterPro" id="IPR046357">
    <property type="entry name" value="PPIase_dom_sf"/>
</dbReference>
<dbReference type="GO" id="GO:0042026">
    <property type="term" value="P:protein refolding"/>
    <property type="evidence" value="ECO:0007669"/>
    <property type="project" value="UniProtKB-ARBA"/>
</dbReference>
<keyword evidence="4" id="KW-0963">Cytoplasm</keyword>
<evidence type="ECO:0000256" key="2">
    <source>
        <dbReference type="ARBA" id="ARBA00004496"/>
    </source>
</evidence>
<keyword evidence="7 9" id="KW-0413">Isomerase</keyword>
<comment type="function">
    <text evidence="8">Also involved in hydrogenase metallocenter assembly, probably by participating in the nickel insertion step. This function in hydrogenase biosynthesis requires chaperone activity and the presence of the metal-binding domain, but not PPIase activity.</text>
</comment>
<dbReference type="InterPro" id="IPR001179">
    <property type="entry name" value="PPIase_FKBP_dom"/>
</dbReference>
<evidence type="ECO:0000256" key="8">
    <source>
        <dbReference type="ARBA" id="ARBA00037071"/>
    </source>
</evidence>
<evidence type="ECO:0000256" key="4">
    <source>
        <dbReference type="ARBA" id="ARBA00022490"/>
    </source>
</evidence>
<dbReference type="PANTHER" id="PTHR47861">
    <property type="entry name" value="FKBP-TYPE PEPTIDYL-PROLYL CIS-TRANS ISOMERASE SLYD"/>
    <property type="match status" value="1"/>
</dbReference>
<protein>
    <recommendedName>
        <fullName evidence="10">Peptidyl-prolyl cis-trans isomerase</fullName>
        <ecNumber evidence="10">5.2.1.8</ecNumber>
    </recommendedName>
</protein>
<dbReference type="AlphaFoldDB" id="A0A1F6GYJ8"/>
<dbReference type="EMBL" id="MFNF01000018">
    <property type="protein sequence ID" value="OGH03246.1"/>
    <property type="molecule type" value="Genomic_DNA"/>
</dbReference>
<feature type="domain" description="PPIase FKBP-type" evidence="11">
    <location>
        <begin position="7"/>
        <end position="88"/>
    </location>
</feature>
<comment type="catalytic activity">
    <reaction evidence="1 9 10">
        <text>[protein]-peptidylproline (omega=180) = [protein]-peptidylproline (omega=0)</text>
        <dbReference type="Rhea" id="RHEA:16237"/>
        <dbReference type="Rhea" id="RHEA-COMP:10747"/>
        <dbReference type="Rhea" id="RHEA-COMP:10748"/>
        <dbReference type="ChEBI" id="CHEBI:83833"/>
        <dbReference type="ChEBI" id="CHEBI:83834"/>
        <dbReference type="EC" id="5.2.1.8"/>
    </reaction>
</comment>
<evidence type="ECO:0000256" key="9">
    <source>
        <dbReference type="PROSITE-ProRule" id="PRU00277"/>
    </source>
</evidence>